<dbReference type="AlphaFoldDB" id="A0A9N9X6D2"/>
<keyword evidence="2" id="KW-1185">Reference proteome</keyword>
<dbReference type="OrthoDB" id="7333821at2759"/>
<proteinExistence type="predicted"/>
<protein>
    <submittedName>
        <fullName evidence="1">Uncharacterized protein</fullName>
    </submittedName>
</protein>
<reference evidence="1" key="1">
    <citation type="submission" date="2022-01" db="EMBL/GenBank/DDBJ databases">
        <authorList>
            <person name="King R."/>
        </authorList>
    </citation>
    <scope>NUCLEOTIDE SEQUENCE</scope>
</reference>
<name>A0A9N9X6D2_DIABA</name>
<evidence type="ECO:0000313" key="1">
    <source>
        <dbReference type="EMBL" id="CAG9826468.1"/>
    </source>
</evidence>
<evidence type="ECO:0000313" key="2">
    <source>
        <dbReference type="Proteomes" id="UP001153709"/>
    </source>
</evidence>
<dbReference type="EMBL" id="OU898276">
    <property type="protein sequence ID" value="CAG9826468.1"/>
    <property type="molecule type" value="Genomic_DNA"/>
</dbReference>
<accession>A0A9N9X6D2</accession>
<sequence>MAQAFITTTKNSFRWNVQEKEKPIRQERKFDECYGKNVEWLTEQDLSEKMENFEKIKAAVAQLQRDRMSRTTYRTDYCKEEKKAARIVGREEAVDSFENQLLESYKKIYQQKTGKVLPTITTQRILGFLTPSRMYTPISNYQHDFGRVGFERLSNGHIP</sequence>
<organism evidence="1 2">
    <name type="scientific">Diabrotica balteata</name>
    <name type="common">Banded cucumber beetle</name>
    <dbReference type="NCBI Taxonomy" id="107213"/>
    <lineage>
        <taxon>Eukaryota</taxon>
        <taxon>Metazoa</taxon>
        <taxon>Ecdysozoa</taxon>
        <taxon>Arthropoda</taxon>
        <taxon>Hexapoda</taxon>
        <taxon>Insecta</taxon>
        <taxon>Pterygota</taxon>
        <taxon>Neoptera</taxon>
        <taxon>Endopterygota</taxon>
        <taxon>Coleoptera</taxon>
        <taxon>Polyphaga</taxon>
        <taxon>Cucujiformia</taxon>
        <taxon>Chrysomeloidea</taxon>
        <taxon>Chrysomelidae</taxon>
        <taxon>Galerucinae</taxon>
        <taxon>Diabroticina</taxon>
        <taxon>Diabroticites</taxon>
        <taxon>Diabrotica</taxon>
    </lineage>
</organism>
<gene>
    <name evidence="1" type="ORF">DIABBA_LOCUS580</name>
</gene>
<dbReference type="Proteomes" id="UP001153709">
    <property type="component" value="Chromosome 1"/>
</dbReference>